<protein>
    <recommendedName>
        <fullName evidence="3">Cytochrome c domain-containing protein</fullName>
    </recommendedName>
</protein>
<evidence type="ECO:0008006" key="3">
    <source>
        <dbReference type="Google" id="ProtNLM"/>
    </source>
</evidence>
<dbReference type="STRING" id="619805.SAMN05660477_02338"/>
<evidence type="ECO:0000313" key="2">
    <source>
        <dbReference type="Proteomes" id="UP000191112"/>
    </source>
</evidence>
<accession>A0A1T5FVS1</accession>
<name>A0A1T5FVS1_9FLAO</name>
<proteinExistence type="predicted"/>
<dbReference type="GO" id="GO:0009055">
    <property type="term" value="F:electron transfer activity"/>
    <property type="evidence" value="ECO:0007669"/>
    <property type="project" value="InterPro"/>
</dbReference>
<dbReference type="SUPFAM" id="SSF46626">
    <property type="entry name" value="Cytochrome c"/>
    <property type="match status" value="1"/>
</dbReference>
<gene>
    <name evidence="1" type="ORF">SAMN05660477_02338</name>
</gene>
<sequence length="97" mass="10614">MKKYLYTAVFALTLVYSCTSRNTANSEGSSYGITKGQMATAKTLYDARCGKCHDLPATTDHTASEWKPIIERMAPKAKLSAEEGTWLLAYVSANAKN</sequence>
<dbReference type="PROSITE" id="PS51257">
    <property type="entry name" value="PROKAR_LIPOPROTEIN"/>
    <property type="match status" value="1"/>
</dbReference>
<reference evidence="1 2" key="1">
    <citation type="submission" date="2017-02" db="EMBL/GenBank/DDBJ databases">
        <authorList>
            <person name="Peterson S.W."/>
        </authorList>
    </citation>
    <scope>NUCLEOTIDE SEQUENCE [LARGE SCALE GENOMIC DNA]</scope>
    <source>
        <strain evidence="1 2">DSM 22323</strain>
    </source>
</reference>
<dbReference type="AlphaFoldDB" id="A0A1T5FVS1"/>
<organism evidence="1 2">
    <name type="scientific">Soonwooa buanensis</name>
    <dbReference type="NCBI Taxonomy" id="619805"/>
    <lineage>
        <taxon>Bacteria</taxon>
        <taxon>Pseudomonadati</taxon>
        <taxon>Bacteroidota</taxon>
        <taxon>Flavobacteriia</taxon>
        <taxon>Flavobacteriales</taxon>
        <taxon>Weeksellaceae</taxon>
        <taxon>Chryseobacterium group</taxon>
        <taxon>Soonwooa</taxon>
    </lineage>
</organism>
<dbReference type="OrthoDB" id="679921at2"/>
<dbReference type="InterPro" id="IPR036909">
    <property type="entry name" value="Cyt_c-like_dom_sf"/>
</dbReference>
<dbReference type="RefSeq" id="WP_079667543.1">
    <property type="nucleotide sequence ID" value="NZ_FUYZ01000008.1"/>
</dbReference>
<dbReference type="Proteomes" id="UP000191112">
    <property type="component" value="Unassembled WGS sequence"/>
</dbReference>
<evidence type="ECO:0000313" key="1">
    <source>
        <dbReference type="EMBL" id="SKC00187.1"/>
    </source>
</evidence>
<dbReference type="EMBL" id="FUYZ01000008">
    <property type="protein sequence ID" value="SKC00187.1"/>
    <property type="molecule type" value="Genomic_DNA"/>
</dbReference>
<keyword evidence="2" id="KW-1185">Reference proteome</keyword>
<dbReference type="Gene3D" id="1.10.760.10">
    <property type="entry name" value="Cytochrome c-like domain"/>
    <property type="match status" value="1"/>
</dbReference>
<dbReference type="GO" id="GO:0020037">
    <property type="term" value="F:heme binding"/>
    <property type="evidence" value="ECO:0007669"/>
    <property type="project" value="InterPro"/>
</dbReference>